<dbReference type="SUPFAM" id="SSF53474">
    <property type="entry name" value="alpha/beta-Hydrolases"/>
    <property type="match status" value="1"/>
</dbReference>
<reference evidence="4 5" key="1">
    <citation type="submission" date="2018-06" db="EMBL/GenBank/DDBJ databases">
        <title>Genomic Encyclopedia of Type Strains, Phase IV (KMG-IV): sequencing the most valuable type-strain genomes for metagenomic binning, comparative biology and taxonomic classification.</title>
        <authorList>
            <person name="Goeker M."/>
        </authorList>
    </citation>
    <scope>NUCLEOTIDE SEQUENCE [LARGE SCALE GENOMIC DNA]</scope>
    <source>
        <strain evidence="4 5">DSM 18048</strain>
    </source>
</reference>
<comment type="caution">
    <text evidence="4">The sequence shown here is derived from an EMBL/GenBank/DDBJ whole genome shotgun (WGS) entry which is preliminary data.</text>
</comment>
<keyword evidence="5" id="KW-1185">Reference proteome</keyword>
<proteinExistence type="inferred from homology"/>
<dbReference type="PRINTS" id="PR00793">
    <property type="entry name" value="PROAMNOPTASE"/>
</dbReference>
<dbReference type="AlphaFoldDB" id="A0A318S6I0"/>
<dbReference type="Pfam" id="PF00561">
    <property type="entry name" value="Abhydrolase_1"/>
    <property type="match status" value="1"/>
</dbReference>
<gene>
    <name evidence="4" type="ORF">DES52_11857</name>
</gene>
<dbReference type="InterPro" id="IPR050266">
    <property type="entry name" value="AB_hydrolase_sf"/>
</dbReference>
<protein>
    <submittedName>
        <fullName evidence="4">Proline iminopeptidase</fullName>
    </submittedName>
</protein>
<evidence type="ECO:0000256" key="2">
    <source>
        <dbReference type="ARBA" id="ARBA00022801"/>
    </source>
</evidence>
<dbReference type="EMBL" id="QJSX01000018">
    <property type="protein sequence ID" value="PYE50440.1"/>
    <property type="molecule type" value="Genomic_DNA"/>
</dbReference>
<sequence>MNFTDGEYTLTLGGVRQWVRVDGARHDTVPLVLVHGGPGGNHYVFERTAGPLLARERTVVYHEQRGCGRSDAPADVRAYDVDTLVRDLDALRSALGVPALDLLGYSFGGGLALAYAHAYPWHVRRVVAQAPALDLTDPRLVECQIAGFLEVAFGEVRALIEAILASHDPPEVRLERTWQAADLQTVDHFLFHDPAHARRNRAWWRESGLVNSGLMHRVVKARPVLPWQALAAVNVPTLVVVGRHDRNVGVAYARAVSDALPRGQFESLEDAAHFPDVETPETYVEVISRFLADER</sequence>
<evidence type="ECO:0000256" key="1">
    <source>
        <dbReference type="ARBA" id="ARBA00010088"/>
    </source>
</evidence>
<feature type="domain" description="AB hydrolase-1" evidence="3">
    <location>
        <begin position="30"/>
        <end position="274"/>
    </location>
</feature>
<comment type="similarity">
    <text evidence="1">Belongs to the peptidase S33 family.</text>
</comment>
<dbReference type="PANTHER" id="PTHR43798:SF33">
    <property type="entry name" value="HYDROLASE, PUTATIVE (AFU_ORTHOLOGUE AFUA_2G14860)-RELATED"/>
    <property type="match status" value="1"/>
</dbReference>
<dbReference type="OrthoDB" id="9796770at2"/>
<dbReference type="GO" id="GO:0008233">
    <property type="term" value="F:peptidase activity"/>
    <property type="evidence" value="ECO:0007669"/>
    <property type="project" value="InterPro"/>
</dbReference>
<dbReference type="RefSeq" id="WP_110888396.1">
    <property type="nucleotide sequence ID" value="NZ_QJSX01000018.1"/>
</dbReference>
<dbReference type="InterPro" id="IPR029058">
    <property type="entry name" value="AB_hydrolase_fold"/>
</dbReference>
<evidence type="ECO:0000313" key="5">
    <source>
        <dbReference type="Proteomes" id="UP000248326"/>
    </source>
</evidence>
<accession>A0A318S6I0</accession>
<dbReference type="PRINTS" id="PR00111">
    <property type="entry name" value="ABHYDROLASE"/>
</dbReference>
<evidence type="ECO:0000313" key="4">
    <source>
        <dbReference type="EMBL" id="PYE50440.1"/>
    </source>
</evidence>
<keyword evidence="2" id="KW-0378">Hydrolase</keyword>
<dbReference type="InterPro" id="IPR002410">
    <property type="entry name" value="Peptidase_S33"/>
</dbReference>
<dbReference type="Proteomes" id="UP000248326">
    <property type="component" value="Unassembled WGS sequence"/>
</dbReference>
<organism evidence="4 5">
    <name type="scientific">Deinococcus yavapaiensis KR-236</name>
    <dbReference type="NCBI Taxonomy" id="694435"/>
    <lineage>
        <taxon>Bacteria</taxon>
        <taxon>Thermotogati</taxon>
        <taxon>Deinococcota</taxon>
        <taxon>Deinococci</taxon>
        <taxon>Deinococcales</taxon>
        <taxon>Deinococcaceae</taxon>
        <taxon>Deinococcus</taxon>
    </lineage>
</organism>
<dbReference type="GO" id="GO:0016020">
    <property type="term" value="C:membrane"/>
    <property type="evidence" value="ECO:0007669"/>
    <property type="project" value="TreeGrafter"/>
</dbReference>
<name>A0A318S6I0_9DEIO</name>
<dbReference type="PANTHER" id="PTHR43798">
    <property type="entry name" value="MONOACYLGLYCEROL LIPASE"/>
    <property type="match status" value="1"/>
</dbReference>
<dbReference type="GO" id="GO:0006508">
    <property type="term" value="P:proteolysis"/>
    <property type="evidence" value="ECO:0007669"/>
    <property type="project" value="InterPro"/>
</dbReference>
<evidence type="ECO:0000259" key="3">
    <source>
        <dbReference type="Pfam" id="PF00561"/>
    </source>
</evidence>
<dbReference type="InterPro" id="IPR000073">
    <property type="entry name" value="AB_hydrolase_1"/>
</dbReference>
<dbReference type="Gene3D" id="3.40.50.1820">
    <property type="entry name" value="alpha/beta hydrolase"/>
    <property type="match status" value="1"/>
</dbReference>